<gene>
    <name evidence="3" type="ORF">SAMN05192576_3251</name>
</gene>
<feature type="compositionally biased region" description="Basic and acidic residues" evidence="1">
    <location>
        <begin position="293"/>
        <end position="302"/>
    </location>
</feature>
<protein>
    <recommendedName>
        <fullName evidence="5">PknH-like extracellular domain-containing protein</fullName>
    </recommendedName>
</protein>
<evidence type="ECO:0000256" key="1">
    <source>
        <dbReference type="SAM" id="MobiDB-lite"/>
    </source>
</evidence>
<evidence type="ECO:0008006" key="5">
    <source>
        <dbReference type="Google" id="ProtNLM"/>
    </source>
</evidence>
<proteinExistence type="predicted"/>
<keyword evidence="2" id="KW-0812">Transmembrane</keyword>
<reference evidence="3 4" key="1">
    <citation type="submission" date="2016-10" db="EMBL/GenBank/DDBJ databases">
        <authorList>
            <person name="de Groot N.N."/>
        </authorList>
    </citation>
    <scope>NUCLEOTIDE SEQUENCE [LARGE SCALE GENOMIC DNA]</scope>
    <source>
        <strain evidence="3 4">CGMCC 1.11147</strain>
    </source>
</reference>
<evidence type="ECO:0000313" key="4">
    <source>
        <dbReference type="Proteomes" id="UP000199004"/>
    </source>
</evidence>
<dbReference type="OrthoDB" id="3768081at2"/>
<feature type="region of interest" description="Disordered" evidence="1">
    <location>
        <begin position="62"/>
        <end position="86"/>
    </location>
</feature>
<feature type="region of interest" description="Disordered" evidence="1">
    <location>
        <begin position="259"/>
        <end position="307"/>
    </location>
</feature>
<dbReference type="STRING" id="1005944.SAMN05192576_3251"/>
<sequence length="469" mass="49265">MPDPIDELENFNPGAPMNPLSPSEVRRLGDRHRRRRTAGIALAAAAAVAVIATGSVVLAGGGEPQGLDPAPPNPSESTASGPRIPDSLDITVDLYENESGEPATQRHGDVGLTLVDFCGVTPFADDGRADSVSAATSGPEYSDTREVVLYADEQSAGQALERLTAAARDCPRQESGPDNDTLHRVESWDAGESGVLVVRTYTNSLGAEIMRFTRVGDALLASSTYAEYDPSNTASGEADQARRLKSVVDQMCVFTDAGCATTTEPPASEPPATEPPADTDDIPADFPLAAGWPDRHEPDDRYGLTGPAPDVPVLEALQACGAALPAAASLDRLGAAWANVEDYRYRLLLTFEDADGAIDYQRQLVDAYRACPRTEDGESNASLNDVRQTRVGGESWAVVRTFEFLGAPAIGMEVIHVVRLGRALLVDTAANEGGGGPDPEAQATAQIAEQTAETSAPLAAMCAFTEAGC</sequence>
<feature type="transmembrane region" description="Helical" evidence="2">
    <location>
        <begin position="37"/>
        <end position="59"/>
    </location>
</feature>
<dbReference type="RefSeq" id="WP_091025843.1">
    <property type="nucleotide sequence ID" value="NZ_BKAE01000017.1"/>
</dbReference>
<dbReference type="EMBL" id="FNIC01000005">
    <property type="protein sequence ID" value="SDO01817.1"/>
    <property type="molecule type" value="Genomic_DNA"/>
</dbReference>
<organism evidence="3 4">
    <name type="scientific">Nocardioides szechwanensis</name>
    <dbReference type="NCBI Taxonomy" id="1005944"/>
    <lineage>
        <taxon>Bacteria</taxon>
        <taxon>Bacillati</taxon>
        <taxon>Actinomycetota</taxon>
        <taxon>Actinomycetes</taxon>
        <taxon>Propionibacteriales</taxon>
        <taxon>Nocardioidaceae</taxon>
        <taxon>Nocardioides</taxon>
    </lineage>
</organism>
<evidence type="ECO:0000256" key="2">
    <source>
        <dbReference type="SAM" id="Phobius"/>
    </source>
</evidence>
<keyword evidence="4" id="KW-1185">Reference proteome</keyword>
<name>A0A1H0G4L9_9ACTN</name>
<evidence type="ECO:0000313" key="3">
    <source>
        <dbReference type="EMBL" id="SDO01817.1"/>
    </source>
</evidence>
<dbReference type="Proteomes" id="UP000199004">
    <property type="component" value="Unassembled WGS sequence"/>
</dbReference>
<feature type="region of interest" description="Disordered" evidence="1">
    <location>
        <begin position="1"/>
        <end position="33"/>
    </location>
</feature>
<accession>A0A1H0G4L9</accession>
<dbReference type="AlphaFoldDB" id="A0A1H0G4L9"/>
<keyword evidence="2" id="KW-1133">Transmembrane helix</keyword>
<keyword evidence="2" id="KW-0472">Membrane</keyword>